<dbReference type="GO" id="GO:0016788">
    <property type="term" value="F:hydrolase activity, acting on ester bonds"/>
    <property type="evidence" value="ECO:0007669"/>
    <property type="project" value="UniProtKB-ARBA"/>
</dbReference>
<dbReference type="SUPFAM" id="SSF52266">
    <property type="entry name" value="SGNH hydrolase"/>
    <property type="match status" value="1"/>
</dbReference>
<gene>
    <name evidence="1" type="ORF">MGN01_40930</name>
</gene>
<dbReference type="InterPro" id="IPR036514">
    <property type="entry name" value="SGNH_hydro_sf"/>
</dbReference>
<accession>A0A512JQL6</accession>
<organism evidence="1 2">
    <name type="scientific">Methylobacterium gnaphalii</name>
    <dbReference type="NCBI Taxonomy" id="1010610"/>
    <lineage>
        <taxon>Bacteria</taxon>
        <taxon>Pseudomonadati</taxon>
        <taxon>Pseudomonadota</taxon>
        <taxon>Alphaproteobacteria</taxon>
        <taxon>Hyphomicrobiales</taxon>
        <taxon>Methylobacteriaceae</taxon>
        <taxon>Methylobacterium</taxon>
    </lineage>
</organism>
<dbReference type="Gene3D" id="3.40.50.1110">
    <property type="entry name" value="SGNH hydrolase"/>
    <property type="match status" value="1"/>
</dbReference>
<comment type="caution">
    <text evidence="1">The sequence shown here is derived from an EMBL/GenBank/DDBJ whole genome shotgun (WGS) entry which is preliminary data.</text>
</comment>
<dbReference type="Proteomes" id="UP000321750">
    <property type="component" value="Unassembled WGS sequence"/>
</dbReference>
<sequence>MAFTKRAAEIWRDFTDALNPLTGVWQPAKAEIRAWGLEIENQLGQLLGDSGDSLFTRVTTLEGWRQPLAGRAFVHADTDPKGGASASLPRGHTALSGARLPGRVTSVLSDPDGFAHQAFARGEFPVSGRRFPGSRYAYVRTDPEGFASRVQRADDGGFDDFRRPPFGTKLVHILNYGQSLSLGWYSSPILTTAALANCYSFSGGNRADDAGGTYAANRASLIPFKESAGPSPNYETPMGGALQCVMQLAAAYGATFGDRGQFLLGSSAGAANQTVAQLSPGVVNYERARNDIFYGVARAAENGWSYSLPAIIWEQGEADIDAGTSPKIYVTQREALRAYTENYYWSVAGRSNPVHMVSYQVSTHNFYGKAPDIALAQLDQAMRHPLHILTTPTYFLPYSDTVHLTNVGSKTLGAYQGKALAALDRGEKFLPLYPTSVRRLGRVVFVKFHVPVPPLVFDITTITDPNGAKGFELWELDTSIPISSVSIVGGDTVVIKAGADLSDIVEVRYADAAPAGYVPGTTSPNAGSRGNLHDSDPFVFDPSGVNARLWNWCVIFRKGLD</sequence>
<name>A0A512JQL6_9HYPH</name>
<dbReference type="EMBL" id="BJZV01000034">
    <property type="protein sequence ID" value="GEP12248.1"/>
    <property type="molecule type" value="Genomic_DNA"/>
</dbReference>
<dbReference type="AlphaFoldDB" id="A0A512JQL6"/>
<evidence type="ECO:0008006" key="3">
    <source>
        <dbReference type="Google" id="ProtNLM"/>
    </source>
</evidence>
<dbReference type="OrthoDB" id="7779280at2"/>
<reference evidence="1 2" key="1">
    <citation type="submission" date="2019-07" db="EMBL/GenBank/DDBJ databases">
        <title>Whole genome shotgun sequence of Methylobacterium gnaphalii NBRC 107716.</title>
        <authorList>
            <person name="Hosoyama A."/>
            <person name="Uohara A."/>
            <person name="Ohji S."/>
            <person name="Ichikawa N."/>
        </authorList>
    </citation>
    <scope>NUCLEOTIDE SEQUENCE [LARGE SCALE GENOMIC DNA]</scope>
    <source>
        <strain evidence="1 2">NBRC 107716</strain>
    </source>
</reference>
<protein>
    <recommendedName>
        <fullName evidence="3">Sialate O-acetylesterase domain-containing protein</fullName>
    </recommendedName>
</protein>
<keyword evidence="2" id="KW-1185">Reference proteome</keyword>
<evidence type="ECO:0000313" key="1">
    <source>
        <dbReference type="EMBL" id="GEP12248.1"/>
    </source>
</evidence>
<evidence type="ECO:0000313" key="2">
    <source>
        <dbReference type="Proteomes" id="UP000321750"/>
    </source>
</evidence>
<dbReference type="RefSeq" id="WP_147048635.1">
    <property type="nucleotide sequence ID" value="NZ_BJZV01000034.1"/>
</dbReference>
<proteinExistence type="predicted"/>